<reference evidence="1 2" key="1">
    <citation type="submission" date="2020-02" db="EMBL/GenBank/DDBJ databases">
        <authorList>
            <person name="Criscuolo A."/>
        </authorList>
    </citation>
    <scope>NUCLEOTIDE SEQUENCE [LARGE SCALE GENOMIC DNA]</scope>
    <source>
        <strain evidence="1">CECT7796</strain>
    </source>
</reference>
<sequence length="280" mass="32305">MKKAIFAILIVIMAVTKTYAGWYECFSYKGKIDKYPISLSFQIKEGYFGEKKKKDFNLIGVYKYDNHNNPIRLEGVIDFKKNKILLYEISNEKYTATFEFEFSKEKCVGVWTNLSTNQHLSLQLTNTSILIDQIEENEFKDIEILQAGSLKEFYFIGIYSKKSNHDQAQMDKLKIIHKKDNTVFQTIDFSRIKTLTGNIRTIIFDNVEITDNKKKELIVWNDVGRMGGYLTITFNAKTNKFKLDPKPIIDGPINTGSTNFKGINITHFCKVASNVAGHLR</sequence>
<organism evidence="1 2">
    <name type="scientific">Flavobacterium collinsii</name>
    <dbReference type="NCBI Taxonomy" id="1114861"/>
    <lineage>
        <taxon>Bacteria</taxon>
        <taxon>Pseudomonadati</taxon>
        <taxon>Bacteroidota</taxon>
        <taxon>Flavobacteriia</taxon>
        <taxon>Flavobacteriales</taxon>
        <taxon>Flavobacteriaceae</taxon>
        <taxon>Flavobacterium</taxon>
    </lineage>
</organism>
<keyword evidence="2" id="KW-1185">Reference proteome</keyword>
<evidence type="ECO:0000313" key="2">
    <source>
        <dbReference type="Proteomes" id="UP000474567"/>
    </source>
</evidence>
<proteinExistence type="predicted"/>
<evidence type="ECO:0000313" key="1">
    <source>
        <dbReference type="EMBL" id="CAA9195985.1"/>
    </source>
</evidence>
<comment type="caution">
    <text evidence="1">The sequence shown here is derived from an EMBL/GenBank/DDBJ whole genome shotgun (WGS) entry which is preliminary data.</text>
</comment>
<name>A0ABM8KF83_9FLAO</name>
<accession>A0ABM8KF83</accession>
<protein>
    <submittedName>
        <fullName evidence="1">Uncharacterized protein</fullName>
    </submittedName>
</protein>
<dbReference type="RefSeq" id="WP_173964894.1">
    <property type="nucleotide sequence ID" value="NZ_CADCST010000064.1"/>
</dbReference>
<dbReference type="EMBL" id="CADCST010000064">
    <property type="protein sequence ID" value="CAA9195985.1"/>
    <property type="molecule type" value="Genomic_DNA"/>
</dbReference>
<dbReference type="Proteomes" id="UP000474567">
    <property type="component" value="Unassembled WGS sequence"/>
</dbReference>
<gene>
    <name evidence="1" type="ORF">FLACOL7796_00935</name>
</gene>